<dbReference type="Proteomes" id="UP000516369">
    <property type="component" value="Chromosome"/>
</dbReference>
<organism evidence="1 2">
    <name type="scientific">Defluviicoccus vanus</name>
    <dbReference type="NCBI Taxonomy" id="111831"/>
    <lineage>
        <taxon>Bacteria</taxon>
        <taxon>Pseudomonadati</taxon>
        <taxon>Pseudomonadota</taxon>
        <taxon>Alphaproteobacteria</taxon>
        <taxon>Rhodospirillales</taxon>
        <taxon>Rhodospirillaceae</taxon>
        <taxon>Defluviicoccus</taxon>
    </lineage>
</organism>
<evidence type="ECO:0000313" key="2">
    <source>
        <dbReference type="Proteomes" id="UP000516369"/>
    </source>
</evidence>
<dbReference type="RefSeq" id="WP_190261111.1">
    <property type="nucleotide sequence ID" value="NZ_CP053923.1"/>
</dbReference>
<protein>
    <submittedName>
        <fullName evidence="1">Uncharacterized protein</fullName>
    </submittedName>
</protein>
<gene>
    <name evidence="1" type="ORF">HQ394_16510</name>
</gene>
<dbReference type="AlphaFoldDB" id="A0A7H1N4K1"/>
<evidence type="ECO:0000313" key="1">
    <source>
        <dbReference type="EMBL" id="QNT70637.1"/>
    </source>
</evidence>
<keyword evidence="2" id="KW-1185">Reference proteome</keyword>
<sequence>MSFDQASFVTCREAQAMPSESRVALTLALVERAAAAYGVSYVQGSALDNDIATMLRAGCTVYPNAYLLTTASMAVRRAANLPPLGTAVATPVPFETAAFLTCHQYALMSKAQQDDLQFALAVTAGNHYGYRFENTPSARAKLSEGLTPLVQGTCRLVPDFSIYGIVARAVAAAAGNDS</sequence>
<dbReference type="EMBL" id="CP053923">
    <property type="protein sequence ID" value="QNT70637.1"/>
    <property type="molecule type" value="Genomic_DNA"/>
</dbReference>
<dbReference type="KEGG" id="dvn:HQ394_16510"/>
<accession>A0A7H1N4K1</accession>
<name>A0A7H1N4K1_9PROT</name>
<proteinExistence type="predicted"/>
<reference evidence="1 2" key="1">
    <citation type="submission" date="2020-05" db="EMBL/GenBank/DDBJ databases">
        <title>Complete closed genome sequence of Defluviicoccus vanus.</title>
        <authorList>
            <person name="Bessarab I."/>
            <person name="Arumugam K."/>
            <person name="Maszenan A.M."/>
            <person name="Seviour R.J."/>
            <person name="Williams R.B."/>
        </authorList>
    </citation>
    <scope>NUCLEOTIDE SEQUENCE [LARGE SCALE GENOMIC DNA]</scope>
    <source>
        <strain evidence="1 2">Ben 114</strain>
    </source>
</reference>